<feature type="region of interest" description="Disordered" evidence="1">
    <location>
        <begin position="1"/>
        <end position="21"/>
    </location>
</feature>
<feature type="transmembrane region" description="Helical" evidence="2">
    <location>
        <begin position="101"/>
        <end position="121"/>
    </location>
</feature>
<feature type="transmembrane region" description="Helical" evidence="2">
    <location>
        <begin position="220"/>
        <end position="245"/>
    </location>
</feature>
<keyword evidence="2" id="KW-1133">Transmembrane helix</keyword>
<evidence type="ECO:0000256" key="2">
    <source>
        <dbReference type="SAM" id="Phobius"/>
    </source>
</evidence>
<dbReference type="Proteomes" id="UP000308652">
    <property type="component" value="Unassembled WGS sequence"/>
</dbReference>
<sequence>MDKEPLIPHAYPPSLRKYNNSPSHTPVAASLVFSRKAAPLYLPRLDTHLSSFPRTVLSESFEDGKPKMFPPMYQLAKTGKTIDDLEANSSPAPAWRNRKTILGSAVNAVIGLLGSSALASFYSLQGLINTVQVFALILSTIVPLGGQNVEDKWRKLFLGTIPNVLALNFASTLVQSLLFLIIFMTIAALLLYYFHVSTGQCDRYNSIEGLQQPETKGKQWGLVIVTFLLTVIYLPLSTMAVHVLVWSEDLWIVPNPYTNTTTYPPDVPLLGPTSEFRDPLDFCWTTTMRRNEVNYAPIIIILSAIVAVFLTVWFPMVLRRVIRESVPKVDKFTELGRPRNSIDMDGEYHRLLARDKNPFAFLYGGFRRGWGTYESTYLFAKLSTLVVIAVIDTDNCLFRSQSRMVIPVVRQVLLLLSTIGFFIAQCIFAPFLDPVNNASEWTSRLNYVTTATTALAIALNIPGKDIIDTYVLYSIYIITYGLSIYFSAINLNITQRFVKIMTRRIDFSIDIFSPRLDISSSSLHTRRRIWQESITALLLTSPGCAIPKEQTMSFAQARDSEFPPYLLSFQGSPGERHVENLKILREVGSLAYSRAVALISGPDFAWYKYLEDEIQKNYIGPDCYWKRPGSESIPGCSNFFGHAWWIPFPPALVVIQYDEGKLVVLREVVDFEAYVAQNSDPTVEQKRYVRVSLRALEGQVVRWPYDHIQPVGSSRWFWGKHSYSATTSTNYRSCELTIKRRGHLVWNNFQLGSGFAIELKYSRSVRVTGEVIGLNDDFDLTSPLACFLNLNQELIQKRIHTIEDKLSDYRRFCRKECRWKSKVLSYRFLTHVYNQPRDPVGLAQSSIEFERDIRVRELMLSSEAVFEAAYKRLSTVSQTEVATWWYIFWDDLWRRNHDTISGLRKYETDFNPHYPTSIAYTPLPRPVLESFLTQRDLLHRIPKWRDFFHTGFLNKLYLRLNESVFRNSSQAIMFHIGNDSREFDMDDVDLMTQGRPSTLGTGGGTDHDDNWIRARPAYRWEGLLSDPSDGYRGSRRLLAKLGAWFGITPLWRAGGSSEGISLDLRLQNGRYILIEDETQYDS</sequence>
<evidence type="ECO:0000313" key="4">
    <source>
        <dbReference type="Proteomes" id="UP000308652"/>
    </source>
</evidence>
<reference evidence="3 4" key="1">
    <citation type="journal article" date="2019" name="Nat. Ecol. Evol.">
        <title>Megaphylogeny resolves global patterns of mushroom evolution.</title>
        <authorList>
            <person name="Varga T."/>
            <person name="Krizsan K."/>
            <person name="Foldi C."/>
            <person name="Dima B."/>
            <person name="Sanchez-Garcia M."/>
            <person name="Sanchez-Ramirez S."/>
            <person name="Szollosi G.J."/>
            <person name="Szarkandi J.G."/>
            <person name="Papp V."/>
            <person name="Albert L."/>
            <person name="Andreopoulos W."/>
            <person name="Angelini C."/>
            <person name="Antonin V."/>
            <person name="Barry K.W."/>
            <person name="Bougher N.L."/>
            <person name="Buchanan P."/>
            <person name="Buyck B."/>
            <person name="Bense V."/>
            <person name="Catcheside P."/>
            <person name="Chovatia M."/>
            <person name="Cooper J."/>
            <person name="Damon W."/>
            <person name="Desjardin D."/>
            <person name="Finy P."/>
            <person name="Geml J."/>
            <person name="Haridas S."/>
            <person name="Hughes K."/>
            <person name="Justo A."/>
            <person name="Karasinski D."/>
            <person name="Kautmanova I."/>
            <person name="Kiss B."/>
            <person name="Kocsube S."/>
            <person name="Kotiranta H."/>
            <person name="LaButti K.M."/>
            <person name="Lechner B.E."/>
            <person name="Liimatainen K."/>
            <person name="Lipzen A."/>
            <person name="Lukacs Z."/>
            <person name="Mihaltcheva S."/>
            <person name="Morgado L.N."/>
            <person name="Niskanen T."/>
            <person name="Noordeloos M.E."/>
            <person name="Ohm R.A."/>
            <person name="Ortiz-Santana B."/>
            <person name="Ovrebo C."/>
            <person name="Racz N."/>
            <person name="Riley R."/>
            <person name="Savchenko A."/>
            <person name="Shiryaev A."/>
            <person name="Soop K."/>
            <person name="Spirin V."/>
            <person name="Szebenyi C."/>
            <person name="Tomsovsky M."/>
            <person name="Tulloss R.E."/>
            <person name="Uehling J."/>
            <person name="Grigoriev I.V."/>
            <person name="Vagvolgyi C."/>
            <person name="Papp T."/>
            <person name="Martin F.M."/>
            <person name="Miettinen O."/>
            <person name="Hibbett D.S."/>
            <person name="Nagy L.G."/>
        </authorList>
    </citation>
    <scope>NUCLEOTIDE SEQUENCE [LARGE SCALE GENOMIC DNA]</scope>
    <source>
        <strain evidence="3 4">CBS 166.37</strain>
    </source>
</reference>
<dbReference type="AlphaFoldDB" id="A0A5C3M916"/>
<feature type="transmembrane region" description="Helical" evidence="2">
    <location>
        <begin position="444"/>
        <end position="463"/>
    </location>
</feature>
<proteinExistence type="predicted"/>
<evidence type="ECO:0000313" key="3">
    <source>
        <dbReference type="EMBL" id="TFK41203.1"/>
    </source>
</evidence>
<evidence type="ECO:0000256" key="1">
    <source>
        <dbReference type="SAM" id="MobiDB-lite"/>
    </source>
</evidence>
<feature type="transmembrane region" description="Helical" evidence="2">
    <location>
        <begin position="295"/>
        <end position="318"/>
    </location>
</feature>
<dbReference type="OrthoDB" id="10261361at2759"/>
<name>A0A5C3M916_9AGAR</name>
<dbReference type="EMBL" id="ML213595">
    <property type="protein sequence ID" value="TFK41203.1"/>
    <property type="molecule type" value="Genomic_DNA"/>
</dbReference>
<accession>A0A5C3M916</accession>
<feature type="transmembrane region" description="Helical" evidence="2">
    <location>
        <begin position="176"/>
        <end position="194"/>
    </location>
</feature>
<dbReference type="STRING" id="68775.A0A5C3M916"/>
<protein>
    <submittedName>
        <fullName evidence="3">Uncharacterized protein</fullName>
    </submittedName>
</protein>
<gene>
    <name evidence="3" type="ORF">BDQ12DRAFT_768018</name>
</gene>
<keyword evidence="2" id="KW-0472">Membrane</keyword>
<keyword evidence="2" id="KW-0812">Transmembrane</keyword>
<feature type="transmembrane region" description="Helical" evidence="2">
    <location>
        <begin position="412"/>
        <end position="432"/>
    </location>
</feature>
<feature type="transmembrane region" description="Helical" evidence="2">
    <location>
        <begin position="470"/>
        <end position="489"/>
    </location>
</feature>
<keyword evidence="4" id="KW-1185">Reference proteome</keyword>
<organism evidence="3 4">
    <name type="scientific">Crucibulum laeve</name>
    <dbReference type="NCBI Taxonomy" id="68775"/>
    <lineage>
        <taxon>Eukaryota</taxon>
        <taxon>Fungi</taxon>
        <taxon>Dikarya</taxon>
        <taxon>Basidiomycota</taxon>
        <taxon>Agaricomycotina</taxon>
        <taxon>Agaricomycetes</taxon>
        <taxon>Agaricomycetidae</taxon>
        <taxon>Agaricales</taxon>
        <taxon>Agaricineae</taxon>
        <taxon>Nidulariaceae</taxon>
        <taxon>Crucibulum</taxon>
    </lineage>
</organism>